<dbReference type="EMBL" id="ML122351">
    <property type="protein sequence ID" value="RPD52592.1"/>
    <property type="molecule type" value="Genomic_DNA"/>
</dbReference>
<dbReference type="GO" id="GO:0016491">
    <property type="term" value="F:oxidoreductase activity"/>
    <property type="evidence" value="ECO:0007669"/>
    <property type="project" value="UniProtKB-KW"/>
</dbReference>
<dbReference type="InterPro" id="IPR008030">
    <property type="entry name" value="NmrA-like"/>
</dbReference>
<proteinExistence type="predicted"/>
<dbReference type="Gene3D" id="3.90.25.10">
    <property type="entry name" value="UDP-galactose 4-epimerase, domain 1"/>
    <property type="match status" value="1"/>
</dbReference>
<dbReference type="STRING" id="1328759.A0A5C2RLW8"/>
<dbReference type="Proteomes" id="UP000313359">
    <property type="component" value="Unassembled WGS sequence"/>
</dbReference>
<dbReference type="OrthoDB" id="2798875at2759"/>
<keyword evidence="5" id="KW-1185">Reference proteome</keyword>
<evidence type="ECO:0000313" key="4">
    <source>
        <dbReference type="EMBL" id="RPD52592.1"/>
    </source>
</evidence>
<sequence>MATNHPLVLVLGATGVTGQSLVDGLLKSGSFRVAALVRAQSVTKAAVEKIRTSGVEIRVGDITEDYEKLKEHLQGVDILISAVDARVVGQQREIFRAAKETGVQRIVPCDWATPGDKRGVRVLTDSFLGQKFDIHEYVKELGVWYTIIDVGFWMQFCLPLPLRSTVPPELKAISWSFYGGGESKNLLTNLHHIGIWVARIITDPRTINKSVIIWEDEVLQKDAHELGARLSGDGDALRAKRIELSEDDMKKQIADGQVLYDKNPMDFKLSTPLIWAQYMYSMHFLHENTLENAERLGYLDARKLYPDIPAQSLEEYAKEFYGLPEPGVVFARE</sequence>
<feature type="domain" description="NmrA-like" evidence="3">
    <location>
        <begin position="7"/>
        <end position="316"/>
    </location>
</feature>
<dbReference type="PANTHER" id="PTHR47706">
    <property type="entry name" value="NMRA-LIKE FAMILY PROTEIN"/>
    <property type="match status" value="1"/>
</dbReference>
<protein>
    <submittedName>
        <fullName evidence="4">NAD(P)-binding protein</fullName>
    </submittedName>
</protein>
<gene>
    <name evidence="4" type="ORF">L227DRAFT_582017</name>
</gene>
<evidence type="ECO:0000256" key="1">
    <source>
        <dbReference type="ARBA" id="ARBA00022857"/>
    </source>
</evidence>
<keyword evidence="1" id="KW-0521">NADP</keyword>
<dbReference type="AlphaFoldDB" id="A0A5C2RLW8"/>
<dbReference type="SUPFAM" id="SSF51735">
    <property type="entry name" value="NAD(P)-binding Rossmann-fold domains"/>
    <property type="match status" value="1"/>
</dbReference>
<accession>A0A5C2RLW8</accession>
<dbReference type="Gene3D" id="3.40.50.720">
    <property type="entry name" value="NAD(P)-binding Rossmann-like Domain"/>
    <property type="match status" value="1"/>
</dbReference>
<reference evidence="4" key="1">
    <citation type="journal article" date="2018" name="Genome Biol. Evol.">
        <title>Genomics and development of Lentinus tigrinus, a white-rot wood-decaying mushroom with dimorphic fruiting bodies.</title>
        <authorList>
            <person name="Wu B."/>
            <person name="Xu Z."/>
            <person name="Knudson A."/>
            <person name="Carlson A."/>
            <person name="Chen N."/>
            <person name="Kovaka S."/>
            <person name="LaButti K."/>
            <person name="Lipzen A."/>
            <person name="Pennachio C."/>
            <person name="Riley R."/>
            <person name="Schakwitz W."/>
            <person name="Umezawa K."/>
            <person name="Ohm R.A."/>
            <person name="Grigoriev I.V."/>
            <person name="Nagy L.G."/>
            <person name="Gibbons J."/>
            <person name="Hibbett D."/>
        </authorList>
    </citation>
    <scope>NUCLEOTIDE SEQUENCE [LARGE SCALE GENOMIC DNA]</scope>
    <source>
        <strain evidence="4">ALCF2SS1-6</strain>
    </source>
</reference>
<dbReference type="InterPro" id="IPR051609">
    <property type="entry name" value="NmrA/Isoflavone_reductase-like"/>
</dbReference>
<evidence type="ECO:0000313" key="5">
    <source>
        <dbReference type="Proteomes" id="UP000313359"/>
    </source>
</evidence>
<organism evidence="4 5">
    <name type="scientific">Lentinus tigrinus ALCF2SS1-6</name>
    <dbReference type="NCBI Taxonomy" id="1328759"/>
    <lineage>
        <taxon>Eukaryota</taxon>
        <taxon>Fungi</taxon>
        <taxon>Dikarya</taxon>
        <taxon>Basidiomycota</taxon>
        <taxon>Agaricomycotina</taxon>
        <taxon>Agaricomycetes</taxon>
        <taxon>Polyporales</taxon>
        <taxon>Polyporaceae</taxon>
        <taxon>Lentinus</taxon>
    </lineage>
</organism>
<keyword evidence="2" id="KW-0560">Oxidoreductase</keyword>
<name>A0A5C2RLW8_9APHY</name>
<evidence type="ECO:0000259" key="3">
    <source>
        <dbReference type="Pfam" id="PF05368"/>
    </source>
</evidence>
<evidence type="ECO:0000256" key="2">
    <source>
        <dbReference type="ARBA" id="ARBA00023002"/>
    </source>
</evidence>
<dbReference type="PANTHER" id="PTHR47706:SF9">
    <property type="entry name" value="NMRA-LIKE DOMAIN-CONTAINING PROTEIN-RELATED"/>
    <property type="match status" value="1"/>
</dbReference>
<dbReference type="Pfam" id="PF05368">
    <property type="entry name" value="NmrA"/>
    <property type="match status" value="1"/>
</dbReference>
<dbReference type="InterPro" id="IPR036291">
    <property type="entry name" value="NAD(P)-bd_dom_sf"/>
</dbReference>